<proteinExistence type="inferred from homology"/>
<dbReference type="Pfam" id="PF02397">
    <property type="entry name" value="Bac_transf"/>
    <property type="match status" value="1"/>
</dbReference>
<protein>
    <submittedName>
        <fullName evidence="3">Sugar transferase</fullName>
    </submittedName>
</protein>
<dbReference type="Proteomes" id="UP000239590">
    <property type="component" value="Unassembled WGS sequence"/>
</dbReference>
<dbReference type="RefSeq" id="WP_104714643.1">
    <property type="nucleotide sequence ID" value="NZ_PTRA01000003.1"/>
</dbReference>
<comment type="similarity">
    <text evidence="1">Belongs to the bacterial sugar transferase family.</text>
</comment>
<keyword evidence="3" id="KW-0808">Transferase</keyword>
<dbReference type="InterPro" id="IPR003362">
    <property type="entry name" value="Bact_transf"/>
</dbReference>
<dbReference type="PANTHER" id="PTHR30576:SF0">
    <property type="entry name" value="UNDECAPRENYL-PHOSPHATE N-ACETYLGALACTOSAMINYL 1-PHOSPHATE TRANSFERASE-RELATED"/>
    <property type="match status" value="1"/>
</dbReference>
<feature type="domain" description="Bacterial sugar transferase" evidence="2">
    <location>
        <begin position="152"/>
        <end position="334"/>
    </location>
</feature>
<name>A0A2S7IIF8_9BACT</name>
<comment type="caution">
    <text evidence="3">The sequence shown here is derived from an EMBL/GenBank/DDBJ whole genome shotgun (WGS) entry which is preliminary data.</text>
</comment>
<dbReference type="EMBL" id="PTRA01000003">
    <property type="protein sequence ID" value="PQA56089.1"/>
    <property type="molecule type" value="Genomic_DNA"/>
</dbReference>
<keyword evidence="4" id="KW-1185">Reference proteome</keyword>
<dbReference type="PANTHER" id="PTHR30576">
    <property type="entry name" value="COLANIC BIOSYNTHESIS UDP-GLUCOSE LIPID CARRIER TRANSFERASE"/>
    <property type="match status" value="1"/>
</dbReference>
<evidence type="ECO:0000313" key="3">
    <source>
        <dbReference type="EMBL" id="PQA56089.1"/>
    </source>
</evidence>
<dbReference type="AlphaFoldDB" id="A0A2S7IIF8"/>
<reference evidence="4" key="1">
    <citation type="submission" date="2018-02" db="EMBL/GenBank/DDBJ databases">
        <title>Genome sequencing of Solimonas sp. HR-BB.</title>
        <authorList>
            <person name="Lee Y."/>
            <person name="Jeon C.O."/>
        </authorList>
    </citation>
    <scope>NUCLEOTIDE SEQUENCE [LARGE SCALE GENOMIC DNA]</scope>
    <source>
        <strain evidence="4">HR-U</strain>
    </source>
</reference>
<sequence length="339" mass="39811">MSHFTLPTSVISAPSRRVIHRLRKGNRTGKGLLLITGYDYFLTKRDYKRLLPQYEEVILVPRHTDDEYLLNVILYPILSKYALIHLVANPEYDQQHHQVYQFMVKQSKMIRVSTITDFCEQMLGKVYIAQNAHERTFTNDLPVFRPGIRVLKKGMDVLASIFFLFFTSPFWVWCALRIKQQSPGPVFYRQARVGRQDQEFYCVKFRSMRLDAEVAGAAFSSKKDRRTFPFGAFMRKIRLDELPQFLNVLKGEMSLVGPRPERKVFTTSFENQIPHYQTRHQVKPGITGYAQICYPYGAGVKDARHKLMYDLYYIKHWSIRLEAYILWRTVITVITKQGC</sequence>
<evidence type="ECO:0000313" key="4">
    <source>
        <dbReference type="Proteomes" id="UP000239590"/>
    </source>
</evidence>
<evidence type="ECO:0000259" key="2">
    <source>
        <dbReference type="Pfam" id="PF02397"/>
    </source>
</evidence>
<dbReference type="GO" id="GO:0016780">
    <property type="term" value="F:phosphotransferase activity, for other substituted phosphate groups"/>
    <property type="evidence" value="ECO:0007669"/>
    <property type="project" value="TreeGrafter"/>
</dbReference>
<gene>
    <name evidence="3" type="ORF">C5O19_17165</name>
</gene>
<organism evidence="3 4">
    <name type="scientific">Siphonobacter curvatus</name>
    <dbReference type="NCBI Taxonomy" id="2094562"/>
    <lineage>
        <taxon>Bacteria</taxon>
        <taxon>Pseudomonadati</taxon>
        <taxon>Bacteroidota</taxon>
        <taxon>Cytophagia</taxon>
        <taxon>Cytophagales</taxon>
        <taxon>Cytophagaceae</taxon>
        <taxon>Siphonobacter</taxon>
    </lineage>
</organism>
<accession>A0A2S7IIF8</accession>
<dbReference type="OrthoDB" id="9774190at2"/>
<evidence type="ECO:0000256" key="1">
    <source>
        <dbReference type="ARBA" id="ARBA00006464"/>
    </source>
</evidence>